<dbReference type="Pfam" id="PF07883">
    <property type="entry name" value="Cupin_2"/>
    <property type="match status" value="1"/>
</dbReference>
<dbReference type="OrthoDB" id="7870362at2"/>
<dbReference type="InterPro" id="IPR052044">
    <property type="entry name" value="PKS_Associated_Protein"/>
</dbReference>
<dbReference type="EMBL" id="SMFX01000001">
    <property type="protein sequence ID" value="TCK17248.1"/>
    <property type="molecule type" value="Genomic_DNA"/>
</dbReference>
<proteinExistence type="predicted"/>
<comment type="caution">
    <text evidence="2">The sequence shown here is derived from an EMBL/GenBank/DDBJ whole genome shotgun (WGS) entry which is preliminary data.</text>
</comment>
<dbReference type="CDD" id="cd02214">
    <property type="entry name" value="cupin_MJ1618"/>
    <property type="match status" value="1"/>
</dbReference>
<dbReference type="AlphaFoldDB" id="A0A4R1H7R6"/>
<dbReference type="PANTHER" id="PTHR36114">
    <property type="entry name" value="16.7 KDA PROTEIN IN WHIE LOCUS"/>
    <property type="match status" value="1"/>
</dbReference>
<feature type="domain" description="Cupin type-2" evidence="1">
    <location>
        <begin position="48"/>
        <end position="116"/>
    </location>
</feature>
<dbReference type="InterPro" id="IPR014710">
    <property type="entry name" value="RmlC-like_jellyroll"/>
</dbReference>
<dbReference type="Gene3D" id="2.60.120.10">
    <property type="entry name" value="Jelly Rolls"/>
    <property type="match status" value="1"/>
</dbReference>
<gene>
    <name evidence="2" type="ORF">DFR30_0470</name>
</gene>
<accession>A0A4R1H7R6</accession>
<dbReference type="SUPFAM" id="SSF51182">
    <property type="entry name" value="RmlC-like cupins"/>
    <property type="match status" value="1"/>
</dbReference>
<reference evidence="2 3" key="1">
    <citation type="submission" date="2019-03" db="EMBL/GenBank/DDBJ databases">
        <title>Genomic Encyclopedia of Type Strains, Phase IV (KMG-IV): sequencing the most valuable type-strain genomes for metagenomic binning, comparative biology and taxonomic classification.</title>
        <authorList>
            <person name="Goeker M."/>
        </authorList>
    </citation>
    <scope>NUCLEOTIDE SEQUENCE [LARGE SCALE GENOMIC DNA]</scope>
    <source>
        <strain evidence="2 3">DSM 19610</strain>
    </source>
</reference>
<dbReference type="InterPro" id="IPR013096">
    <property type="entry name" value="Cupin_2"/>
</dbReference>
<dbReference type="RefSeq" id="WP_132971136.1">
    <property type="nucleotide sequence ID" value="NZ_SMFX01000001.1"/>
</dbReference>
<evidence type="ECO:0000259" key="1">
    <source>
        <dbReference type="Pfam" id="PF07883"/>
    </source>
</evidence>
<sequence length="135" mass="15121">MQFNSARRTVPGIVARPDETKEYWFHEGCHILEISNRDDDPEASIARARVAPGVTTHWHSLRGVTERYLILKGRGEVEVGESGIQIMEAGDIILIPSGTRQRIRNCGNDDLIFYAICTPRFTSACYQDISEPDSG</sequence>
<evidence type="ECO:0000313" key="3">
    <source>
        <dbReference type="Proteomes" id="UP000295707"/>
    </source>
</evidence>
<evidence type="ECO:0000313" key="2">
    <source>
        <dbReference type="EMBL" id="TCK17248.1"/>
    </source>
</evidence>
<keyword evidence="3" id="KW-1185">Reference proteome</keyword>
<dbReference type="InterPro" id="IPR011051">
    <property type="entry name" value="RmlC_Cupin_sf"/>
</dbReference>
<dbReference type="PANTHER" id="PTHR36114:SF8">
    <property type="entry name" value="CUPIN TYPE-1 DOMAIN-CONTAINING PROTEIN"/>
    <property type="match status" value="1"/>
</dbReference>
<dbReference type="Proteomes" id="UP000295707">
    <property type="component" value="Unassembled WGS sequence"/>
</dbReference>
<name>A0A4R1H7R6_9GAMM</name>
<organism evidence="2 3">
    <name type="scientific">Thiogranum longum</name>
    <dbReference type="NCBI Taxonomy" id="1537524"/>
    <lineage>
        <taxon>Bacteria</taxon>
        <taxon>Pseudomonadati</taxon>
        <taxon>Pseudomonadota</taxon>
        <taxon>Gammaproteobacteria</taxon>
        <taxon>Chromatiales</taxon>
        <taxon>Ectothiorhodospiraceae</taxon>
        <taxon>Thiogranum</taxon>
    </lineage>
</organism>
<protein>
    <submittedName>
        <fullName evidence="2">Cupin domain</fullName>
    </submittedName>
</protein>